<evidence type="ECO:0000256" key="3">
    <source>
        <dbReference type="ARBA" id="ARBA00022989"/>
    </source>
</evidence>
<dbReference type="EMBL" id="AEIG01000067">
    <property type="protein sequence ID" value="EGG29001.1"/>
    <property type="molecule type" value="Genomic_DNA"/>
</dbReference>
<gene>
    <name evidence="5" type="ORF">IMCC3088_2294</name>
</gene>
<keyword evidence="3" id="KW-1133">Transmembrane helix</keyword>
<dbReference type="eggNOG" id="COG1668">
    <property type="taxonomic scope" value="Bacteria"/>
</dbReference>
<evidence type="ECO:0000313" key="5">
    <source>
        <dbReference type="EMBL" id="EGG29001.1"/>
    </source>
</evidence>
<evidence type="ECO:0000313" key="6">
    <source>
        <dbReference type="Proteomes" id="UP000005615"/>
    </source>
</evidence>
<evidence type="ECO:0000256" key="4">
    <source>
        <dbReference type="ARBA" id="ARBA00023136"/>
    </source>
</evidence>
<accession>F3L3V2</accession>
<dbReference type="STRING" id="2518989.IMCC3088_2294"/>
<dbReference type="Pfam" id="PF12698">
    <property type="entry name" value="ABC2_membrane_3"/>
    <property type="match status" value="1"/>
</dbReference>
<dbReference type="GO" id="GO:0016020">
    <property type="term" value="C:membrane"/>
    <property type="evidence" value="ECO:0007669"/>
    <property type="project" value="UniProtKB-SubCell"/>
</dbReference>
<dbReference type="PANTHER" id="PTHR43471:SF3">
    <property type="entry name" value="ABC TRANSPORTER PERMEASE PROTEIN NATB"/>
    <property type="match status" value="1"/>
</dbReference>
<comment type="caution">
    <text evidence="5">The sequence shown here is derived from an EMBL/GenBank/DDBJ whole genome shotgun (WGS) entry which is preliminary data.</text>
</comment>
<evidence type="ECO:0000256" key="1">
    <source>
        <dbReference type="ARBA" id="ARBA00004141"/>
    </source>
</evidence>
<dbReference type="RefSeq" id="WP_009576489.1">
    <property type="nucleotide sequence ID" value="NZ_AEIG01000067.1"/>
</dbReference>
<proteinExistence type="predicted"/>
<sequence length="389" mass="42505">MTLILTVMRKEWRDLMRDRRTVLIGLAMGALLAPALIIGMNAYAAEKRTKQLESVLKLPVAGAEFAPNLVTWLEQRNVDVVDPPADIAEAIEAQEHEVILEITENYPAQWYAQENARVNVYYDGSRESARVARARIDGMLSQYSSQKGRMRMLSRGVDPGSASALLVVRNDLATEASRAGQALLFLPYFLILTAFLGGAYFVIDVTAGERERESLESLLLVPAAAWQIMVGKIGACLGFGLMMITVALLAFKLSFSFAPNLIVEMKLSWLATGAIALSLIPIALIGVSLLTLLAANAKTVKEAQSYMSVLTLLPIIPTFALMINPIKTQLWMYAVPFVSQNQLIMAILRGEAVGALELAVYAVSQLAIAAIILSLAAWRYSSERMALGR</sequence>
<protein>
    <submittedName>
        <fullName evidence="5">ABC transporter sodium permease</fullName>
    </submittedName>
</protein>
<dbReference type="AlphaFoldDB" id="F3L3V2"/>
<organism evidence="5 6">
    <name type="scientific">Aequoribacter fuscus</name>
    <dbReference type="NCBI Taxonomy" id="2518989"/>
    <lineage>
        <taxon>Bacteria</taxon>
        <taxon>Pseudomonadati</taxon>
        <taxon>Pseudomonadota</taxon>
        <taxon>Gammaproteobacteria</taxon>
        <taxon>Cellvibrionales</taxon>
        <taxon>Halieaceae</taxon>
        <taxon>Aequoribacter</taxon>
    </lineage>
</organism>
<reference evidence="5 6" key="1">
    <citation type="journal article" date="2011" name="J. Bacteriol.">
        <title>Genome sequence of strain IMCC3088, a proteorhodopsin-containing marine bacterium belonging to the OM60/NOR5 clade.</title>
        <authorList>
            <person name="Jang Y."/>
            <person name="Oh H.M."/>
            <person name="Kang I."/>
            <person name="Lee K."/>
            <person name="Yang S.J."/>
            <person name="Cho J.C."/>
        </authorList>
    </citation>
    <scope>NUCLEOTIDE SEQUENCE [LARGE SCALE GENOMIC DNA]</scope>
    <source>
        <strain evidence="5 6">IMCC3088</strain>
    </source>
</reference>
<dbReference type="InterPro" id="IPR013525">
    <property type="entry name" value="ABC2_TM"/>
</dbReference>
<dbReference type="OrthoDB" id="5486437at2"/>
<comment type="subcellular location">
    <subcellularLocation>
        <location evidence="1">Membrane</location>
        <topology evidence="1">Multi-pass membrane protein</topology>
    </subcellularLocation>
</comment>
<keyword evidence="4" id="KW-0472">Membrane</keyword>
<keyword evidence="6" id="KW-1185">Reference proteome</keyword>
<evidence type="ECO:0000256" key="2">
    <source>
        <dbReference type="ARBA" id="ARBA00022692"/>
    </source>
</evidence>
<keyword evidence="2" id="KW-0812">Transmembrane</keyword>
<dbReference type="PANTHER" id="PTHR43471">
    <property type="entry name" value="ABC TRANSPORTER PERMEASE"/>
    <property type="match status" value="1"/>
</dbReference>
<name>F3L3V2_9GAMM</name>
<dbReference type="Proteomes" id="UP000005615">
    <property type="component" value="Unassembled WGS sequence"/>
</dbReference>
<dbReference type="GO" id="GO:0140359">
    <property type="term" value="F:ABC-type transporter activity"/>
    <property type="evidence" value="ECO:0007669"/>
    <property type="project" value="InterPro"/>
</dbReference>